<dbReference type="EMBL" id="JXJN01002308">
    <property type="status" value="NOT_ANNOTATED_CDS"/>
    <property type="molecule type" value="Genomic_DNA"/>
</dbReference>
<accession>A0A1B0ARB6</accession>
<organism evidence="1 2">
    <name type="scientific">Glossina palpalis gambiensis</name>
    <dbReference type="NCBI Taxonomy" id="67801"/>
    <lineage>
        <taxon>Eukaryota</taxon>
        <taxon>Metazoa</taxon>
        <taxon>Ecdysozoa</taxon>
        <taxon>Arthropoda</taxon>
        <taxon>Hexapoda</taxon>
        <taxon>Insecta</taxon>
        <taxon>Pterygota</taxon>
        <taxon>Neoptera</taxon>
        <taxon>Endopterygota</taxon>
        <taxon>Diptera</taxon>
        <taxon>Brachycera</taxon>
        <taxon>Muscomorpha</taxon>
        <taxon>Hippoboscoidea</taxon>
        <taxon>Glossinidae</taxon>
        <taxon>Glossina</taxon>
    </lineage>
</organism>
<protein>
    <submittedName>
        <fullName evidence="1">Uncharacterized protein</fullName>
    </submittedName>
</protein>
<keyword evidence="2" id="KW-1185">Reference proteome</keyword>
<dbReference type="Proteomes" id="UP000092460">
    <property type="component" value="Unassembled WGS sequence"/>
</dbReference>
<reference evidence="2" key="1">
    <citation type="submission" date="2015-01" db="EMBL/GenBank/DDBJ databases">
        <authorList>
            <person name="Aksoy S."/>
            <person name="Warren W."/>
            <person name="Wilson R.K."/>
        </authorList>
    </citation>
    <scope>NUCLEOTIDE SEQUENCE [LARGE SCALE GENOMIC DNA]</scope>
    <source>
        <strain evidence="2">IAEA</strain>
    </source>
</reference>
<evidence type="ECO:0000313" key="1">
    <source>
        <dbReference type="EnsemblMetazoa" id="GPPI005681-PA"/>
    </source>
</evidence>
<dbReference type="AlphaFoldDB" id="A0A1B0ARB6"/>
<sequence>MDEKRVNSSLGPPQPYLETTSAETVTIRIDLDLLGTLPTLLRISSVREKAAFDLFQAFSSSLGM</sequence>
<proteinExistence type="predicted"/>
<name>A0A1B0ARB6_9MUSC</name>
<dbReference type="EnsemblMetazoa" id="GPPI005681-RA">
    <property type="protein sequence ID" value="GPPI005681-PA"/>
    <property type="gene ID" value="GPPI005681"/>
</dbReference>
<reference evidence="1" key="2">
    <citation type="submission" date="2020-05" db="UniProtKB">
        <authorList>
            <consortium name="EnsemblMetazoa"/>
        </authorList>
    </citation>
    <scope>IDENTIFICATION</scope>
    <source>
        <strain evidence="1">IAEA</strain>
    </source>
</reference>
<dbReference type="VEuPathDB" id="VectorBase:GPPI005681"/>
<evidence type="ECO:0000313" key="2">
    <source>
        <dbReference type="Proteomes" id="UP000092460"/>
    </source>
</evidence>